<proteinExistence type="inferred from homology"/>
<dbReference type="OMA" id="MNCLFES"/>
<evidence type="ECO:0000256" key="10">
    <source>
        <dbReference type="ARBA" id="ARBA00023329"/>
    </source>
</evidence>
<dbReference type="InterPro" id="IPR011012">
    <property type="entry name" value="Longin-like_dom_sf"/>
</dbReference>
<evidence type="ECO:0000256" key="6">
    <source>
        <dbReference type="ARBA" id="ARBA00022892"/>
    </source>
</evidence>
<comment type="similarity">
    <text evidence="2 12">Belongs to the adaptor complexes small subunit family.</text>
</comment>
<dbReference type="Proteomes" id="UP000887565">
    <property type="component" value="Unplaced"/>
</dbReference>
<keyword evidence="9 12" id="KW-0472">Membrane</keyword>
<keyword evidence="14" id="KW-1185">Reference proteome</keyword>
<dbReference type="Gene3D" id="3.30.450.60">
    <property type="match status" value="1"/>
</dbReference>
<evidence type="ECO:0000256" key="12">
    <source>
        <dbReference type="RuleBase" id="RU366053"/>
    </source>
</evidence>
<sequence>MYLILFQDQSLYNIKGIAILDNDGNRIVAKYYDETYPTIKEQKAFEKKLFNKTQKANSEIILLDGVVCVYRSNVDLFFYVLGCTLGNELILVNVLQCLYDTVSQILRKNVERKNLFDNLDVVLLALDEICDSGIVLETDAAAVVQRVNFRPDEYLFSDQSMSQVGSQLLQSAKDQLKWSLLK</sequence>
<evidence type="ECO:0000256" key="9">
    <source>
        <dbReference type="ARBA" id="ARBA00023136"/>
    </source>
</evidence>
<dbReference type="Pfam" id="PF01217">
    <property type="entry name" value="Clat_adaptor_s"/>
    <property type="match status" value="1"/>
</dbReference>
<comment type="subunit">
    <text evidence="3 12">Oligomeric complex that consists of at least the alpha, beta, beta', gamma, delta, epsilon and zeta subunits.</text>
</comment>
<evidence type="ECO:0000256" key="1">
    <source>
        <dbReference type="ARBA" id="ARBA00004255"/>
    </source>
</evidence>
<keyword evidence="10 12" id="KW-0968">Cytoplasmic vesicle</keyword>
<evidence type="ECO:0000259" key="13">
    <source>
        <dbReference type="Pfam" id="PF01217"/>
    </source>
</evidence>
<evidence type="ECO:0000256" key="7">
    <source>
        <dbReference type="ARBA" id="ARBA00022927"/>
    </source>
</evidence>
<name>A0A915INZ1_ROMCU</name>
<comment type="function">
    <text evidence="11">The coatomer is a cytosolic protein complex that binds to dilysine motifs and reversibly associates with Golgi non-clathrin-coated vesicles, which further mediate biosynthetic protein transport from the ER, via the Golgi up to the trans Golgi network. Coatomer complex is required for budding from Golgi membranes, and is essential for the retrograde Golgi-to-ER transport of dilysine-tagged proteins. The zeta subunit may be involved in regulating the coat assembly and, hence, the rate of biosynthetic protein transport due to its association-dissociation properties with the coatomer complex.</text>
</comment>
<evidence type="ECO:0000313" key="15">
    <source>
        <dbReference type="WBParaSite" id="nRc.2.0.1.t15702-RA"/>
    </source>
</evidence>
<dbReference type="AlphaFoldDB" id="A0A915INZ1"/>
<dbReference type="PANTHER" id="PTHR11043">
    <property type="entry name" value="ZETA-COAT PROTEIN"/>
    <property type="match status" value="1"/>
</dbReference>
<keyword evidence="8 12" id="KW-0333">Golgi apparatus</keyword>
<organism evidence="14 15">
    <name type="scientific">Romanomermis culicivorax</name>
    <name type="common">Nematode worm</name>
    <dbReference type="NCBI Taxonomy" id="13658"/>
    <lineage>
        <taxon>Eukaryota</taxon>
        <taxon>Metazoa</taxon>
        <taxon>Ecdysozoa</taxon>
        <taxon>Nematoda</taxon>
        <taxon>Enoplea</taxon>
        <taxon>Dorylaimia</taxon>
        <taxon>Mermithida</taxon>
        <taxon>Mermithoidea</taxon>
        <taxon>Mermithidae</taxon>
        <taxon>Romanomermis</taxon>
    </lineage>
</organism>
<comment type="subcellular location">
    <subcellularLocation>
        <location evidence="12">Cytoplasm</location>
    </subcellularLocation>
    <subcellularLocation>
        <location evidence="1 12">Golgi apparatus membrane</location>
        <topology evidence="1 12">Peripheral membrane protein</topology>
        <orientation evidence="1 12">Cytoplasmic side</orientation>
    </subcellularLocation>
    <subcellularLocation>
        <location evidence="12">Cytoplasmic vesicle</location>
        <location evidence="12">COPI-coated vesicle membrane</location>
        <topology evidence="12">Peripheral membrane protein</topology>
        <orientation evidence="12">Cytoplasmic side</orientation>
    </subcellularLocation>
</comment>
<keyword evidence="6 12" id="KW-0931">ER-Golgi transport</keyword>
<keyword evidence="4 12" id="KW-0813">Transport</keyword>
<accession>A0A915INZ1</accession>
<dbReference type="GO" id="GO:0000139">
    <property type="term" value="C:Golgi membrane"/>
    <property type="evidence" value="ECO:0007669"/>
    <property type="project" value="UniProtKB-SubCell"/>
</dbReference>
<dbReference type="GO" id="GO:0006886">
    <property type="term" value="P:intracellular protein transport"/>
    <property type="evidence" value="ECO:0007669"/>
    <property type="project" value="TreeGrafter"/>
</dbReference>
<keyword evidence="5 12" id="KW-0963">Cytoplasm</keyword>
<evidence type="ECO:0000313" key="14">
    <source>
        <dbReference type="Proteomes" id="UP000887565"/>
    </source>
</evidence>
<feature type="domain" description="AP complex mu/sigma subunit" evidence="13">
    <location>
        <begin position="14"/>
        <end position="149"/>
    </location>
</feature>
<dbReference type="GO" id="GO:0006891">
    <property type="term" value="P:intra-Golgi vesicle-mediated transport"/>
    <property type="evidence" value="ECO:0007669"/>
    <property type="project" value="TreeGrafter"/>
</dbReference>
<dbReference type="GO" id="GO:0006890">
    <property type="term" value="P:retrograde vesicle-mediated transport, Golgi to endoplasmic reticulum"/>
    <property type="evidence" value="ECO:0007669"/>
    <property type="project" value="UniProtKB-UniRule"/>
</dbReference>
<evidence type="ECO:0000256" key="8">
    <source>
        <dbReference type="ARBA" id="ARBA00023034"/>
    </source>
</evidence>
<evidence type="ECO:0000256" key="2">
    <source>
        <dbReference type="ARBA" id="ARBA00006972"/>
    </source>
</evidence>
<reference evidence="15" key="1">
    <citation type="submission" date="2022-11" db="UniProtKB">
        <authorList>
            <consortium name="WormBaseParasite"/>
        </authorList>
    </citation>
    <scope>IDENTIFICATION</scope>
</reference>
<dbReference type="CDD" id="cd14829">
    <property type="entry name" value="Zeta-COP"/>
    <property type="match status" value="1"/>
</dbReference>
<dbReference type="InterPro" id="IPR022775">
    <property type="entry name" value="AP_mu_sigma_su"/>
</dbReference>
<evidence type="ECO:0000256" key="5">
    <source>
        <dbReference type="ARBA" id="ARBA00022490"/>
    </source>
</evidence>
<dbReference type="PANTHER" id="PTHR11043:SF0">
    <property type="entry name" value="COATOMER SUBUNIT ZETA"/>
    <property type="match status" value="1"/>
</dbReference>
<dbReference type="SUPFAM" id="SSF64356">
    <property type="entry name" value="SNARE-like"/>
    <property type="match status" value="1"/>
</dbReference>
<dbReference type="WBParaSite" id="nRc.2.0.1.t15702-RA">
    <property type="protein sequence ID" value="nRc.2.0.1.t15702-RA"/>
    <property type="gene ID" value="nRc.2.0.1.g15702"/>
</dbReference>
<keyword evidence="7 12" id="KW-0653">Protein transport</keyword>
<evidence type="ECO:0000256" key="3">
    <source>
        <dbReference type="ARBA" id="ARBA00011775"/>
    </source>
</evidence>
<dbReference type="GO" id="GO:0030126">
    <property type="term" value="C:COPI vesicle coat"/>
    <property type="evidence" value="ECO:0007669"/>
    <property type="project" value="UniProtKB-UniRule"/>
</dbReference>
<dbReference type="InterPro" id="IPR039652">
    <property type="entry name" value="Coatomer_zeta"/>
</dbReference>
<evidence type="ECO:0000256" key="11">
    <source>
        <dbReference type="ARBA" id="ARBA00045555"/>
    </source>
</evidence>
<evidence type="ECO:0000256" key="4">
    <source>
        <dbReference type="ARBA" id="ARBA00022448"/>
    </source>
</evidence>
<dbReference type="FunFam" id="3.30.450.60:FF:000013">
    <property type="entry name" value="Coatomer subunit zeta"/>
    <property type="match status" value="1"/>
</dbReference>
<protein>
    <recommendedName>
        <fullName evidence="12">Coatomer subunit zeta</fullName>
    </recommendedName>
</protein>